<evidence type="ECO:0000256" key="1">
    <source>
        <dbReference type="ARBA" id="ARBA00043985"/>
    </source>
</evidence>
<organism evidence="3 4">
    <name type="scientific">Pelagimonas varians</name>
    <dbReference type="NCBI Taxonomy" id="696760"/>
    <lineage>
        <taxon>Bacteria</taxon>
        <taxon>Pseudomonadati</taxon>
        <taxon>Pseudomonadota</taxon>
        <taxon>Alphaproteobacteria</taxon>
        <taxon>Rhodobacterales</taxon>
        <taxon>Roseobacteraceae</taxon>
        <taxon>Pelagimonas</taxon>
    </lineage>
</organism>
<reference evidence="3 4" key="1">
    <citation type="submission" date="2017-05" db="EMBL/GenBank/DDBJ databases">
        <authorList>
            <person name="Song R."/>
            <person name="Chenine A.L."/>
            <person name="Ruprecht R.M."/>
        </authorList>
    </citation>
    <scope>NUCLEOTIDE SEQUENCE [LARGE SCALE GENOMIC DNA]</scope>
    <source>
        <strain evidence="3 4">CECT 8663</strain>
    </source>
</reference>
<protein>
    <submittedName>
        <fullName evidence="3">PspA/IM30 family protein</fullName>
    </submittedName>
</protein>
<dbReference type="Proteomes" id="UP000220836">
    <property type="component" value="Unassembled WGS sequence"/>
</dbReference>
<keyword evidence="2" id="KW-0175">Coiled coil</keyword>
<dbReference type="EMBL" id="FXYH01000016">
    <property type="protein sequence ID" value="SMX47918.1"/>
    <property type="molecule type" value="Genomic_DNA"/>
</dbReference>
<evidence type="ECO:0000313" key="4">
    <source>
        <dbReference type="Proteomes" id="UP000220836"/>
    </source>
</evidence>
<dbReference type="InterPro" id="IPR007157">
    <property type="entry name" value="PspA_VIPP1"/>
</dbReference>
<sequence>MFGTLKTLIAGANARAEENVRDHYSIELIDQKIREAAASLKAAKYSLASLIQRERAESRQAETLEGKISDLMARAKEAMDGDRADLATQAAQAIAEMENELTLRRSTIQRLETRILQLRQSVETANRRIIDLKQGAIAARAAKKEQHIQKRLNAHVSKDTSFEEAEELIARVLQKDAPFEQGQILKEIDAGLDKSDLADRMADQGFGPKSKSTANDVLARIKSMH</sequence>
<keyword evidence="4" id="KW-1185">Reference proteome</keyword>
<dbReference type="OrthoDB" id="7999550at2"/>
<dbReference type="AlphaFoldDB" id="A0A238KYZ9"/>
<evidence type="ECO:0000313" key="3">
    <source>
        <dbReference type="EMBL" id="SMX47918.1"/>
    </source>
</evidence>
<evidence type="ECO:0000256" key="2">
    <source>
        <dbReference type="SAM" id="Coils"/>
    </source>
</evidence>
<accession>A0A238KYZ9</accession>
<name>A0A238KYZ9_9RHOB</name>
<gene>
    <name evidence="3" type="ORF">PEV8663_03677</name>
</gene>
<dbReference type="RefSeq" id="WP_097806140.1">
    <property type="nucleotide sequence ID" value="NZ_FXYH01000016.1"/>
</dbReference>
<dbReference type="Pfam" id="PF04012">
    <property type="entry name" value="PspA_IM30"/>
    <property type="match status" value="1"/>
</dbReference>
<proteinExistence type="inferred from homology"/>
<comment type="similarity">
    <text evidence="1">Belongs to the PspA/Vipp/IM30 family.</text>
</comment>
<feature type="coiled-coil region" evidence="2">
    <location>
        <begin position="94"/>
        <end position="128"/>
    </location>
</feature>